<protein>
    <submittedName>
        <fullName evidence="2">Uncharacterized protein</fullName>
    </submittedName>
</protein>
<evidence type="ECO:0000313" key="2">
    <source>
        <dbReference type="EMBL" id="RZS33898.1"/>
    </source>
</evidence>
<sequence>MANKPGPPGRDEITGDVTGELDSMDSLAAQLRAQPPTEQARSFNDDLAESGYVPEPPPGPALGAPEPESTSDRPARKRKRTRTPGTATRSSTSRLWADEPVPQRRELWFGQARVGEIVRHVQRVHDGHHLRVRVGPALGERGRDHL</sequence>
<dbReference type="AlphaFoldDB" id="A0A4Q7KG55"/>
<comment type="caution">
    <text evidence="2">The sequence shown here is derived from an EMBL/GenBank/DDBJ whole genome shotgun (WGS) entry which is preliminary data.</text>
</comment>
<proteinExistence type="predicted"/>
<reference evidence="2 3" key="1">
    <citation type="submission" date="2019-02" db="EMBL/GenBank/DDBJ databases">
        <title>Genomic Encyclopedia of Type Strains, Phase IV (KMG-IV): sequencing the most valuable type-strain genomes for metagenomic binning, comparative biology and taxonomic classification.</title>
        <authorList>
            <person name="Goeker M."/>
        </authorList>
    </citation>
    <scope>NUCLEOTIDE SEQUENCE [LARGE SCALE GENOMIC DNA]</scope>
    <source>
        <strain evidence="2 3">DSM 101727</strain>
    </source>
</reference>
<dbReference type="EMBL" id="SGWQ01000010">
    <property type="protein sequence ID" value="RZS33898.1"/>
    <property type="molecule type" value="Genomic_DNA"/>
</dbReference>
<dbReference type="Proteomes" id="UP000294257">
    <property type="component" value="Unassembled WGS sequence"/>
</dbReference>
<organism evidence="2 3">
    <name type="scientific">Herbihabitans rhizosphaerae</name>
    <dbReference type="NCBI Taxonomy" id="1872711"/>
    <lineage>
        <taxon>Bacteria</taxon>
        <taxon>Bacillati</taxon>
        <taxon>Actinomycetota</taxon>
        <taxon>Actinomycetes</taxon>
        <taxon>Pseudonocardiales</taxon>
        <taxon>Pseudonocardiaceae</taxon>
        <taxon>Herbihabitans</taxon>
    </lineage>
</organism>
<gene>
    <name evidence="2" type="ORF">EV193_11048</name>
</gene>
<name>A0A4Q7KG55_9PSEU</name>
<evidence type="ECO:0000256" key="1">
    <source>
        <dbReference type="SAM" id="MobiDB-lite"/>
    </source>
</evidence>
<evidence type="ECO:0000313" key="3">
    <source>
        <dbReference type="Proteomes" id="UP000294257"/>
    </source>
</evidence>
<keyword evidence="3" id="KW-1185">Reference proteome</keyword>
<accession>A0A4Q7KG55</accession>
<feature type="region of interest" description="Disordered" evidence="1">
    <location>
        <begin position="1"/>
        <end position="103"/>
    </location>
</feature>